<comment type="caution">
    <text evidence="2">The sequence shown here is derived from an EMBL/GenBank/DDBJ whole genome shotgun (WGS) entry which is preliminary data.</text>
</comment>
<keyword evidence="1" id="KW-1133">Transmembrane helix</keyword>
<accession>K8ZMH6</accession>
<gene>
    <name evidence="2" type="ORF">C683_0315</name>
</gene>
<protein>
    <submittedName>
        <fullName evidence="2">Uncharacterized protein</fullName>
    </submittedName>
</protein>
<keyword evidence="1" id="KW-0812">Transmembrane</keyword>
<sequence>MELLVLISIILIVILFFFGWKYDEVWMKRFEIFMYDSMKYGFHYSFRHLKNDLVALWHRYIQKKDTKK</sequence>
<feature type="transmembrane region" description="Helical" evidence="1">
    <location>
        <begin position="6"/>
        <end position="22"/>
    </location>
</feature>
<keyword evidence="3" id="KW-1185">Reference proteome</keyword>
<dbReference type="EMBL" id="AMYT01000009">
    <property type="protein sequence ID" value="EKU27743.1"/>
    <property type="molecule type" value="Genomic_DNA"/>
</dbReference>
<dbReference type="Proteomes" id="UP000016057">
    <property type="component" value="Unassembled WGS sequence"/>
</dbReference>
<evidence type="ECO:0000313" key="2">
    <source>
        <dbReference type="EMBL" id="EKU27743.1"/>
    </source>
</evidence>
<evidence type="ECO:0000313" key="3">
    <source>
        <dbReference type="Proteomes" id="UP000016057"/>
    </source>
</evidence>
<dbReference type="RefSeq" id="WP_009488585.1">
    <property type="nucleotide sequence ID" value="NZ_AMYT01000009.1"/>
</dbReference>
<name>K8ZMH6_9ENTE</name>
<proteinExistence type="predicted"/>
<reference evidence="2 3" key="1">
    <citation type="journal article" date="2013" name="Genome Announc.">
        <title>Draft Genome Sequence of Catellicoccus marimammalium, a Novel Species Commonly Found in Gull Feces.</title>
        <authorList>
            <person name="Weigand M.R."/>
            <person name="Ryu H."/>
            <person name="Bozcek L."/>
            <person name="Konstantinidis K.T."/>
            <person name="Santo Domingo J.W."/>
        </authorList>
    </citation>
    <scope>NUCLEOTIDE SEQUENCE [LARGE SCALE GENOMIC DNA]</scope>
    <source>
        <strain evidence="2 3">M35/04/3</strain>
    </source>
</reference>
<keyword evidence="1" id="KW-0472">Membrane</keyword>
<evidence type="ECO:0000256" key="1">
    <source>
        <dbReference type="SAM" id="Phobius"/>
    </source>
</evidence>
<organism evidence="2 3">
    <name type="scientific">Catellicoccus marimammalium M35/04/3</name>
    <dbReference type="NCBI Taxonomy" id="1234409"/>
    <lineage>
        <taxon>Bacteria</taxon>
        <taxon>Bacillati</taxon>
        <taxon>Bacillota</taxon>
        <taxon>Bacilli</taxon>
        <taxon>Lactobacillales</taxon>
        <taxon>Enterococcaceae</taxon>
        <taxon>Catellicoccus</taxon>
    </lineage>
</organism>
<dbReference type="AlphaFoldDB" id="K8ZMH6"/>